<reference evidence="2" key="1">
    <citation type="submission" date="2010-06" db="EMBL/GenBank/DDBJ databases">
        <authorList>
            <person name="Muzny D."/>
            <person name="Qin X."/>
            <person name="Buhay C."/>
            <person name="Dugan-Rocha S."/>
            <person name="Ding Y."/>
            <person name="Chen G."/>
            <person name="Hawes A."/>
            <person name="Holder M."/>
            <person name="Jhangiani S."/>
            <person name="Johnson A."/>
            <person name="Khan Z."/>
            <person name="Li Z."/>
            <person name="Liu W."/>
            <person name="Liu X."/>
            <person name="Perez L."/>
            <person name="Shen H."/>
            <person name="Wang Q."/>
            <person name="Watt J."/>
            <person name="Xi L."/>
            <person name="Xin Y."/>
            <person name="Zhou J."/>
            <person name="Deng J."/>
            <person name="Jiang H."/>
            <person name="Liu Y."/>
            <person name="Qu J."/>
            <person name="Song X.-Z."/>
            <person name="Zhang L."/>
            <person name="Villasana D."/>
            <person name="Johnson A."/>
            <person name="Liu J."/>
            <person name="Liyanage D."/>
            <person name="Lorensuhewa L."/>
            <person name="Robinson T."/>
            <person name="Song A."/>
            <person name="Song B.-B."/>
            <person name="Dinh H."/>
            <person name="Thornton R."/>
            <person name="Coyle M."/>
            <person name="Francisco L."/>
            <person name="Jackson L."/>
            <person name="Javaid M."/>
            <person name="Korchina V."/>
            <person name="Kovar C."/>
            <person name="Mata R."/>
            <person name="Mathew T."/>
            <person name="Ngo R."/>
            <person name="Nguyen L."/>
            <person name="Nguyen N."/>
            <person name="Okwuonu G."/>
            <person name="Ongeri F."/>
            <person name="Pham C."/>
            <person name="Simmons D."/>
            <person name="Wilczek-Boney K."/>
            <person name="Hale W."/>
            <person name="Jakkamsetti A."/>
            <person name="Pham P."/>
            <person name="Ruth R."/>
            <person name="San Lucas F."/>
            <person name="Warren J."/>
            <person name="Zhang J."/>
            <person name="Zhao Z."/>
            <person name="Zhou C."/>
            <person name="Zhu D."/>
            <person name="Lee S."/>
            <person name="Bess C."/>
            <person name="Blankenburg K."/>
            <person name="Forbes L."/>
            <person name="Fu Q."/>
            <person name="Gubbala S."/>
            <person name="Hirani K."/>
            <person name="Jayaseelan J.C."/>
            <person name="Lara F."/>
            <person name="Munidasa M."/>
            <person name="Palculict T."/>
            <person name="Patil S."/>
            <person name="Pu L.-L."/>
            <person name="Saada N."/>
            <person name="Tang L."/>
            <person name="Weissenberger G."/>
            <person name="Zhu Y."/>
            <person name="Hemphill L."/>
            <person name="Shang Y."/>
            <person name="Youmans B."/>
            <person name="Ayvaz T."/>
            <person name="Ross M."/>
            <person name="Santibanez J."/>
            <person name="Aqrawi P."/>
            <person name="Gross S."/>
            <person name="Joshi V."/>
            <person name="Fowler G."/>
            <person name="Nazareth L."/>
            <person name="Reid J."/>
            <person name="Worley K."/>
            <person name="Petrosino J."/>
            <person name="Highlander S."/>
            <person name="Gibbs R."/>
        </authorList>
    </citation>
    <scope>NUCLEOTIDE SEQUENCE [LARGE SCALE GENOMIC DNA]</scope>
    <source>
        <strain evidence="2">DSM 20601</strain>
    </source>
</reference>
<feature type="transmembrane region" description="Helical" evidence="1">
    <location>
        <begin position="45"/>
        <end position="64"/>
    </location>
</feature>
<accession>D7UZI3</accession>
<proteinExistence type="predicted"/>
<keyword evidence="1" id="KW-0812">Transmembrane</keyword>
<dbReference type="EMBL" id="ACCR02000005">
    <property type="protein sequence ID" value="EFI82828.1"/>
    <property type="molecule type" value="Genomic_DNA"/>
</dbReference>
<dbReference type="Proteomes" id="UP000010119">
    <property type="component" value="Unassembled WGS sequence"/>
</dbReference>
<gene>
    <name evidence="2" type="ORF">HMPREF0556_11513</name>
</gene>
<evidence type="ECO:0000313" key="2">
    <source>
        <dbReference type="EMBL" id="EFI82828.1"/>
    </source>
</evidence>
<sequence>MELLRFLKWFFLVVFIVFPVGYIAIADIFARATATQEIWEPTMRALATICVYYIFMSIWFMIILSRKK</sequence>
<name>D7UZI3_LISGR</name>
<keyword evidence="3" id="KW-1185">Reference proteome</keyword>
<comment type="caution">
    <text evidence="2">The sequence shown here is derived from an EMBL/GenBank/DDBJ whole genome shotgun (WGS) entry which is preliminary data.</text>
</comment>
<keyword evidence="1" id="KW-0472">Membrane</keyword>
<organism evidence="2 3">
    <name type="scientific">Listeria grayi DSM 20601</name>
    <dbReference type="NCBI Taxonomy" id="525367"/>
    <lineage>
        <taxon>Bacteria</taxon>
        <taxon>Bacillati</taxon>
        <taxon>Bacillota</taxon>
        <taxon>Bacilli</taxon>
        <taxon>Bacillales</taxon>
        <taxon>Listeriaceae</taxon>
        <taxon>Listeria</taxon>
    </lineage>
</organism>
<dbReference type="HOGENOM" id="CLU_2788914_0_0_9"/>
<dbReference type="AlphaFoldDB" id="D7UZI3"/>
<protein>
    <submittedName>
        <fullName evidence="2">Uncharacterized protein</fullName>
    </submittedName>
</protein>
<keyword evidence="1" id="KW-1133">Transmembrane helix</keyword>
<evidence type="ECO:0000313" key="3">
    <source>
        <dbReference type="Proteomes" id="UP000010119"/>
    </source>
</evidence>
<feature type="transmembrane region" description="Helical" evidence="1">
    <location>
        <begin position="7"/>
        <end position="25"/>
    </location>
</feature>
<evidence type="ECO:0000256" key="1">
    <source>
        <dbReference type="SAM" id="Phobius"/>
    </source>
</evidence>